<sequence length="144" mass="15807">GKAVSEKITDNGIWYNCEAQLNGKVIFNKIPVRYYITVQMANANCKQATFTEVYLTGIAVDVIGPQLFNITVPANTGNKPRQLNKSQSFKGTLSAMNGPSLFPTNATLVFDQTKHPKNGKCQQVKSETVLLTIYAVLTTEAILH</sequence>
<protein>
    <submittedName>
        <fullName evidence="2">Uncharacterized protein</fullName>
    </submittedName>
</protein>
<dbReference type="AlphaFoldDB" id="A0A815K9U0"/>
<evidence type="ECO:0000313" key="3">
    <source>
        <dbReference type="EMBL" id="CAF3889116.1"/>
    </source>
</evidence>
<dbReference type="Proteomes" id="UP000681722">
    <property type="component" value="Unassembled WGS sequence"/>
</dbReference>
<dbReference type="Proteomes" id="UP000677228">
    <property type="component" value="Unassembled WGS sequence"/>
</dbReference>
<reference evidence="2" key="1">
    <citation type="submission" date="2021-02" db="EMBL/GenBank/DDBJ databases">
        <authorList>
            <person name="Nowell W R."/>
        </authorList>
    </citation>
    <scope>NUCLEOTIDE SEQUENCE</scope>
</reference>
<comment type="caution">
    <text evidence="2">The sequence shown here is derived from an EMBL/GenBank/DDBJ whole genome shotgun (WGS) entry which is preliminary data.</text>
</comment>
<dbReference type="Proteomes" id="UP000663829">
    <property type="component" value="Unassembled WGS sequence"/>
</dbReference>
<keyword evidence="5" id="KW-1185">Reference proteome</keyword>
<evidence type="ECO:0000313" key="2">
    <source>
        <dbReference type="EMBL" id="CAF1392819.1"/>
    </source>
</evidence>
<evidence type="ECO:0000313" key="4">
    <source>
        <dbReference type="EMBL" id="CAF4287180.1"/>
    </source>
</evidence>
<evidence type="ECO:0000313" key="1">
    <source>
        <dbReference type="EMBL" id="CAF1117657.1"/>
    </source>
</evidence>
<accession>A0A815K9U0</accession>
<evidence type="ECO:0000313" key="5">
    <source>
        <dbReference type="Proteomes" id="UP000663829"/>
    </source>
</evidence>
<gene>
    <name evidence="2" type="ORF">GPM918_LOCUS32880</name>
    <name evidence="1" type="ORF">OVA965_LOCUS20030</name>
    <name evidence="4" type="ORF">SRO942_LOCUS33551</name>
    <name evidence="3" type="ORF">TMI583_LOCUS20281</name>
</gene>
<proteinExistence type="predicted"/>
<organism evidence="2 5">
    <name type="scientific">Didymodactylos carnosus</name>
    <dbReference type="NCBI Taxonomy" id="1234261"/>
    <lineage>
        <taxon>Eukaryota</taxon>
        <taxon>Metazoa</taxon>
        <taxon>Spiralia</taxon>
        <taxon>Gnathifera</taxon>
        <taxon>Rotifera</taxon>
        <taxon>Eurotatoria</taxon>
        <taxon>Bdelloidea</taxon>
        <taxon>Philodinida</taxon>
        <taxon>Philodinidae</taxon>
        <taxon>Didymodactylos</taxon>
    </lineage>
</organism>
<dbReference type="Proteomes" id="UP000682733">
    <property type="component" value="Unassembled WGS sequence"/>
</dbReference>
<dbReference type="EMBL" id="CAJNOK010010508">
    <property type="protein sequence ID" value="CAF1117657.1"/>
    <property type="molecule type" value="Genomic_DNA"/>
</dbReference>
<dbReference type="EMBL" id="CAJOBA010015808">
    <property type="protein sequence ID" value="CAF3889116.1"/>
    <property type="molecule type" value="Genomic_DNA"/>
</dbReference>
<dbReference type="EMBL" id="CAJOBC010082494">
    <property type="protein sequence ID" value="CAF4287180.1"/>
    <property type="molecule type" value="Genomic_DNA"/>
</dbReference>
<name>A0A815K9U0_9BILA</name>
<dbReference type="EMBL" id="CAJNOQ010017088">
    <property type="protein sequence ID" value="CAF1392819.1"/>
    <property type="molecule type" value="Genomic_DNA"/>
</dbReference>
<feature type="non-terminal residue" evidence="2">
    <location>
        <position position="1"/>
    </location>
</feature>